<sequence>MFTGLPSTCFQVQAVMLLYNVWTSICLLLHRESGCSKLLDREDSNVGVAPLQAQRMCKSQVQAAVHPTNKTVHMLHQFFKLKSYFSGAAFLCIHGCCSFEDRTLHSLQGGCP</sequence>
<gene>
    <name evidence="1" type="ORF">LR48_Vigan05g037100</name>
</gene>
<dbReference type="Proteomes" id="UP000053144">
    <property type="component" value="Chromosome 5"/>
</dbReference>
<proteinExistence type="predicted"/>
<dbReference type="AlphaFoldDB" id="A0A0L9UJM0"/>
<accession>A0A0L9UJM0</accession>
<dbReference type="EMBL" id="CM003375">
    <property type="protein sequence ID" value="KOM42767.1"/>
    <property type="molecule type" value="Genomic_DNA"/>
</dbReference>
<evidence type="ECO:0000313" key="2">
    <source>
        <dbReference type="Proteomes" id="UP000053144"/>
    </source>
</evidence>
<name>A0A0L9UJM0_PHAAN</name>
<organism evidence="1 2">
    <name type="scientific">Phaseolus angularis</name>
    <name type="common">Azuki bean</name>
    <name type="synonym">Vigna angularis</name>
    <dbReference type="NCBI Taxonomy" id="3914"/>
    <lineage>
        <taxon>Eukaryota</taxon>
        <taxon>Viridiplantae</taxon>
        <taxon>Streptophyta</taxon>
        <taxon>Embryophyta</taxon>
        <taxon>Tracheophyta</taxon>
        <taxon>Spermatophyta</taxon>
        <taxon>Magnoliopsida</taxon>
        <taxon>eudicotyledons</taxon>
        <taxon>Gunneridae</taxon>
        <taxon>Pentapetalae</taxon>
        <taxon>rosids</taxon>
        <taxon>fabids</taxon>
        <taxon>Fabales</taxon>
        <taxon>Fabaceae</taxon>
        <taxon>Papilionoideae</taxon>
        <taxon>50 kb inversion clade</taxon>
        <taxon>NPAAA clade</taxon>
        <taxon>indigoferoid/millettioid clade</taxon>
        <taxon>Phaseoleae</taxon>
        <taxon>Vigna</taxon>
    </lineage>
</organism>
<dbReference type="Gramene" id="KOM42767">
    <property type="protein sequence ID" value="KOM42767"/>
    <property type="gene ID" value="LR48_Vigan05g037100"/>
</dbReference>
<protein>
    <submittedName>
        <fullName evidence="1">Uncharacterized protein</fullName>
    </submittedName>
</protein>
<reference evidence="2" key="1">
    <citation type="journal article" date="2015" name="Proc. Natl. Acad. Sci. U.S.A.">
        <title>Genome sequencing of adzuki bean (Vigna angularis) provides insight into high starch and low fat accumulation and domestication.</title>
        <authorList>
            <person name="Yang K."/>
            <person name="Tian Z."/>
            <person name="Chen C."/>
            <person name="Luo L."/>
            <person name="Zhao B."/>
            <person name="Wang Z."/>
            <person name="Yu L."/>
            <person name="Li Y."/>
            <person name="Sun Y."/>
            <person name="Li W."/>
            <person name="Chen Y."/>
            <person name="Li Y."/>
            <person name="Zhang Y."/>
            <person name="Ai D."/>
            <person name="Zhao J."/>
            <person name="Shang C."/>
            <person name="Ma Y."/>
            <person name="Wu B."/>
            <person name="Wang M."/>
            <person name="Gao L."/>
            <person name="Sun D."/>
            <person name="Zhang P."/>
            <person name="Guo F."/>
            <person name="Wang W."/>
            <person name="Li Y."/>
            <person name="Wang J."/>
            <person name="Varshney R.K."/>
            <person name="Wang J."/>
            <person name="Ling H.Q."/>
            <person name="Wan P."/>
        </authorList>
    </citation>
    <scope>NUCLEOTIDE SEQUENCE</scope>
    <source>
        <strain evidence="2">cv. Jingnong 6</strain>
    </source>
</reference>
<evidence type="ECO:0000313" key="1">
    <source>
        <dbReference type="EMBL" id="KOM42767.1"/>
    </source>
</evidence>